<dbReference type="EMBL" id="CAJOBI010044518">
    <property type="protein sequence ID" value="CAF4341034.1"/>
    <property type="molecule type" value="Genomic_DNA"/>
</dbReference>
<dbReference type="Proteomes" id="UP000676336">
    <property type="component" value="Unassembled WGS sequence"/>
</dbReference>
<evidence type="ECO:0000313" key="3">
    <source>
        <dbReference type="EMBL" id="CAF4341034.1"/>
    </source>
</evidence>
<feature type="non-terminal residue" evidence="1">
    <location>
        <position position="1"/>
    </location>
</feature>
<organism evidence="1 4">
    <name type="scientific">Rotaria magnacalcarata</name>
    <dbReference type="NCBI Taxonomy" id="392030"/>
    <lineage>
        <taxon>Eukaryota</taxon>
        <taxon>Metazoa</taxon>
        <taxon>Spiralia</taxon>
        <taxon>Gnathifera</taxon>
        <taxon>Rotifera</taxon>
        <taxon>Eurotatoria</taxon>
        <taxon>Bdelloidea</taxon>
        <taxon>Philodinida</taxon>
        <taxon>Philodinidae</taxon>
        <taxon>Rotaria</taxon>
    </lineage>
</organism>
<dbReference type="Proteomes" id="UP000663842">
    <property type="component" value="Unassembled WGS sequence"/>
</dbReference>
<dbReference type="EMBL" id="CAJOBF010008037">
    <property type="protein sequence ID" value="CAF4246926.1"/>
    <property type="molecule type" value="Genomic_DNA"/>
</dbReference>
<evidence type="ECO:0000313" key="4">
    <source>
        <dbReference type="Proteomes" id="UP000663887"/>
    </source>
</evidence>
<evidence type="ECO:0000313" key="1">
    <source>
        <dbReference type="EMBL" id="CAF2118204.1"/>
    </source>
</evidence>
<proteinExistence type="predicted"/>
<name>A0A816VC45_9BILA</name>
<dbReference type="Proteomes" id="UP000663887">
    <property type="component" value="Unassembled WGS sequence"/>
</dbReference>
<gene>
    <name evidence="3" type="ORF">SMN809_LOCUS27805</name>
    <name evidence="2" type="ORF">UXM345_LOCUS30505</name>
    <name evidence="1" type="ORF">XDN619_LOCUS22105</name>
</gene>
<sequence length="111" mass="12914">VGDGDKYYRYTQITEKITSRHIPSPYRPVDFRLSVGTSHFSDVRGMQIYMRMSAKQKLLEYVFFPLVQTPNNRIHIPVIENNQDRTVSIKYQPFEVGLHELDVDVAVKLGI</sequence>
<reference evidence="1" key="1">
    <citation type="submission" date="2021-02" db="EMBL/GenBank/DDBJ databases">
        <authorList>
            <person name="Nowell W R."/>
        </authorList>
    </citation>
    <scope>NUCLEOTIDE SEQUENCE</scope>
</reference>
<protein>
    <submittedName>
        <fullName evidence="1">Uncharacterized protein</fullName>
    </submittedName>
</protein>
<comment type="caution">
    <text evidence="1">The sequence shown here is derived from an EMBL/GenBank/DDBJ whole genome shotgun (WGS) entry which is preliminary data.</text>
</comment>
<accession>A0A816VC45</accession>
<dbReference type="AlphaFoldDB" id="A0A816VC45"/>
<evidence type="ECO:0000313" key="2">
    <source>
        <dbReference type="EMBL" id="CAF4246926.1"/>
    </source>
</evidence>
<dbReference type="EMBL" id="CAJNRG010010027">
    <property type="protein sequence ID" value="CAF2118204.1"/>
    <property type="molecule type" value="Genomic_DNA"/>
</dbReference>